<dbReference type="AlphaFoldDB" id="A0A9X4QXR6"/>
<organism evidence="1 2">
    <name type="scientific">Cohnella rhizosphaerae</name>
    <dbReference type="NCBI Taxonomy" id="1457232"/>
    <lineage>
        <taxon>Bacteria</taxon>
        <taxon>Bacillati</taxon>
        <taxon>Bacillota</taxon>
        <taxon>Bacilli</taxon>
        <taxon>Bacillales</taxon>
        <taxon>Paenibacillaceae</taxon>
        <taxon>Cohnella</taxon>
    </lineage>
</organism>
<comment type="caution">
    <text evidence="1">The sequence shown here is derived from an EMBL/GenBank/DDBJ whole genome shotgun (WGS) entry which is preliminary data.</text>
</comment>
<dbReference type="Proteomes" id="UP001153404">
    <property type="component" value="Unassembled WGS sequence"/>
</dbReference>
<protein>
    <submittedName>
        <fullName evidence="1">Uncharacterized protein</fullName>
    </submittedName>
</protein>
<keyword evidence="2" id="KW-1185">Reference proteome</keyword>
<name>A0A9X4QXR6_9BACL</name>
<reference evidence="1" key="1">
    <citation type="submission" date="2022-10" db="EMBL/GenBank/DDBJ databases">
        <title>Comparative genomic analysis of Cohnella hashimotonis sp. nov., isolated from the International Space Station.</title>
        <authorList>
            <person name="Simpson A."/>
            <person name="Venkateswaran K."/>
        </authorList>
    </citation>
    <scope>NUCLEOTIDE SEQUENCE</scope>
    <source>
        <strain evidence="1">DSM 28161</strain>
    </source>
</reference>
<evidence type="ECO:0000313" key="2">
    <source>
        <dbReference type="Proteomes" id="UP001153404"/>
    </source>
</evidence>
<gene>
    <name evidence="1" type="ORF">OMP40_34395</name>
</gene>
<accession>A0A9X4QXR6</accession>
<proteinExistence type="predicted"/>
<dbReference type="EMBL" id="JAPDIA010000009">
    <property type="protein sequence ID" value="MDG0813807.1"/>
    <property type="molecule type" value="Genomic_DNA"/>
</dbReference>
<sequence length="160" mass="16508">MLPQVKVIAGAVPAEIWVVSHSAISFCSLPTGFVRAQAIFTFGWSFMNASAIFCVDRNTVGFSAVGSVLTVGIQPCRSTVSVTGRPPAISLGPASVPSGDAVAEPAAVCDALAVCEALAVDSELPDPPEQPLATSAACRQHKSLGLPFEFKQCRHAPLSG</sequence>
<evidence type="ECO:0000313" key="1">
    <source>
        <dbReference type="EMBL" id="MDG0813807.1"/>
    </source>
</evidence>